<proteinExistence type="predicted"/>
<reference evidence="3" key="1">
    <citation type="journal article" date="2018" name="DNA Res.">
        <title>Multiple hybrid de novo genome assembly of finger millet, an orphan allotetraploid crop.</title>
        <authorList>
            <person name="Hatakeyama M."/>
            <person name="Aluri S."/>
            <person name="Balachadran M.T."/>
            <person name="Sivarajan S.R."/>
            <person name="Patrignani A."/>
            <person name="Gruter S."/>
            <person name="Poveda L."/>
            <person name="Shimizu-Inatsugi R."/>
            <person name="Baeten J."/>
            <person name="Francoijs K.J."/>
            <person name="Nataraja K.N."/>
            <person name="Reddy Y.A.N."/>
            <person name="Phadnis S."/>
            <person name="Ravikumar R.L."/>
            <person name="Schlapbach R."/>
            <person name="Sreeman S.M."/>
            <person name="Shimizu K.K."/>
        </authorList>
    </citation>
    <scope>NUCLEOTIDE SEQUENCE</scope>
</reference>
<dbReference type="GO" id="GO:0006457">
    <property type="term" value="P:protein folding"/>
    <property type="evidence" value="ECO:0007669"/>
    <property type="project" value="InterPro"/>
</dbReference>
<dbReference type="Pfam" id="PF04759">
    <property type="entry name" value="DUF617"/>
    <property type="match status" value="1"/>
</dbReference>
<feature type="compositionally biased region" description="Low complexity" evidence="1">
    <location>
        <begin position="496"/>
        <end position="517"/>
    </location>
</feature>
<dbReference type="PROSITE" id="PS50072">
    <property type="entry name" value="CSA_PPIASE_2"/>
    <property type="match status" value="1"/>
</dbReference>
<dbReference type="NCBIfam" id="TIGR01570">
    <property type="entry name" value="A_thal_3588"/>
    <property type="match status" value="1"/>
</dbReference>
<reference evidence="3" key="2">
    <citation type="submission" date="2021-12" db="EMBL/GenBank/DDBJ databases">
        <title>Resequencing data analysis of finger millet.</title>
        <authorList>
            <person name="Hatakeyama M."/>
            <person name="Aluri S."/>
            <person name="Balachadran M.T."/>
            <person name="Sivarajan S.R."/>
            <person name="Poveda L."/>
            <person name="Shimizu-Inatsugi R."/>
            <person name="Schlapbach R."/>
            <person name="Sreeman S.M."/>
            <person name="Shimizu K.K."/>
        </authorList>
    </citation>
    <scope>NUCLEOTIDE SEQUENCE</scope>
</reference>
<dbReference type="PROSITE" id="PS00170">
    <property type="entry name" value="CSA_PPIASE_1"/>
    <property type="match status" value="1"/>
</dbReference>
<dbReference type="AlphaFoldDB" id="A0AAV5EHT7"/>
<feature type="domain" description="PPIase cyclophilin-type" evidence="2">
    <location>
        <begin position="38"/>
        <end position="480"/>
    </location>
</feature>
<gene>
    <name evidence="3" type="primary">gb10511</name>
    <name evidence="3" type="ORF">PR202_gb10511</name>
</gene>
<dbReference type="InterPro" id="IPR002130">
    <property type="entry name" value="Cyclophilin-type_PPIase_dom"/>
</dbReference>
<dbReference type="Gene3D" id="2.40.100.10">
    <property type="entry name" value="Cyclophilin-like"/>
    <property type="match status" value="2"/>
</dbReference>
<dbReference type="PANTHER" id="PTHR31696:SF27">
    <property type="entry name" value="OS03G0811550 PROTEIN"/>
    <property type="match status" value="1"/>
</dbReference>
<dbReference type="PANTHER" id="PTHR31696">
    <property type="entry name" value="PROTEIN MIZU-KUSSEI 1"/>
    <property type="match status" value="1"/>
</dbReference>
<evidence type="ECO:0000256" key="1">
    <source>
        <dbReference type="SAM" id="MobiDB-lite"/>
    </source>
</evidence>
<sequence>MASTGGAAISAGPTPPSATVTAVEWHQRPPNPKNPVVFFDVTIGSIPAGRIKMELFADITPKTAENFRQFCTGEHRKNAKPQGYKGCQFHRVIKDFMIQGGDFMKVGLNESIKNQFWEDLDSMVSGIPISEKLFIGGDLNGHVGTSNVGFERVHGGFGYGSRNQEGVDILNWALAYDLREDRRACLDCRVIPGECVVTQHKLVMADFRFRVASEVFGVSRGGKQEAKDTWWWNDKVQRAIKEKKECFKRLHLDKSATNIEGYKIAKRAAKRAVSVAKGQAYDNLYQRLGTKEGEKDIYRMARIRERKTRDINQIKCIKDGVDRLLVRDEEIKDRWREYFDKLFNGEEEGPILELDDSFDDNNRRFVRRIQETEIEEALKRMKSGKAMGPDGIPIELYVSFDLIDVNTQWLPPVLQANSGPNSNGSQFFITCGKCDWLDNKHVVFGRVLGDSLLVVRKIENVATGPNNRPKLACVISECAPGFFLSPQDKTHPSRPPVFTTTTMPRTPRSPLSTRATPPLSPTAPGRLAVAPASPSTPQIAIPASPHTPSRAGATTPPPATPRTPRPEITLRQPSSQQTEKARAPAVAAVRKPSSRALRFIRALFRSLPIIAPAACRPGSALPRRYTRPHDGGDGARVTGTFYGHRRARITLAVQERPGSLPSLVLEIGVPTGKLMQEICSSSNTGGGGHVRIALECEKKSSSTSSKQQRPEGGVRLMEEAMWTAYVNGRRVGYAVRREATEGDLAVMQLLSTVSVGAGVLPGDVVDAPPGEADGEVTYMRAGFDRVVGSKDSESFYMVSPEGDAAGGGTELSIFFVRV</sequence>
<dbReference type="PRINTS" id="PR00153">
    <property type="entry name" value="CSAPPISMRASE"/>
</dbReference>
<protein>
    <recommendedName>
        <fullName evidence="2">PPIase cyclophilin-type domain-containing protein</fullName>
    </recommendedName>
</protein>
<accession>A0AAV5EHT7</accession>
<dbReference type="InterPro" id="IPR006460">
    <property type="entry name" value="MIZ1-like_pln"/>
</dbReference>
<dbReference type="GO" id="GO:0003755">
    <property type="term" value="F:peptidyl-prolyl cis-trans isomerase activity"/>
    <property type="evidence" value="ECO:0007669"/>
    <property type="project" value="InterPro"/>
</dbReference>
<comment type="caution">
    <text evidence="3">The sequence shown here is derived from an EMBL/GenBank/DDBJ whole genome shotgun (WGS) entry which is preliminary data.</text>
</comment>
<evidence type="ECO:0000259" key="2">
    <source>
        <dbReference type="PROSITE" id="PS50072"/>
    </source>
</evidence>
<dbReference type="InterPro" id="IPR020892">
    <property type="entry name" value="Cyclophilin-type_PPIase_CS"/>
</dbReference>
<evidence type="ECO:0000313" key="3">
    <source>
        <dbReference type="EMBL" id="GJN22903.1"/>
    </source>
</evidence>
<dbReference type="EMBL" id="BQKI01000076">
    <property type="protein sequence ID" value="GJN22903.1"/>
    <property type="molecule type" value="Genomic_DNA"/>
</dbReference>
<evidence type="ECO:0000313" key="4">
    <source>
        <dbReference type="Proteomes" id="UP001054889"/>
    </source>
</evidence>
<name>A0AAV5EHT7_ELECO</name>
<dbReference type="Proteomes" id="UP001054889">
    <property type="component" value="Unassembled WGS sequence"/>
</dbReference>
<dbReference type="SUPFAM" id="SSF50891">
    <property type="entry name" value="Cyclophilin-like"/>
    <property type="match status" value="2"/>
</dbReference>
<keyword evidence="4" id="KW-1185">Reference proteome</keyword>
<dbReference type="InterPro" id="IPR029000">
    <property type="entry name" value="Cyclophilin-like_dom_sf"/>
</dbReference>
<dbReference type="GO" id="GO:0010274">
    <property type="term" value="P:hydrotropism"/>
    <property type="evidence" value="ECO:0007669"/>
    <property type="project" value="InterPro"/>
</dbReference>
<feature type="region of interest" description="Disordered" evidence="1">
    <location>
        <begin position="486"/>
        <end position="587"/>
    </location>
</feature>
<organism evidence="3 4">
    <name type="scientific">Eleusine coracana subsp. coracana</name>
    <dbReference type="NCBI Taxonomy" id="191504"/>
    <lineage>
        <taxon>Eukaryota</taxon>
        <taxon>Viridiplantae</taxon>
        <taxon>Streptophyta</taxon>
        <taxon>Embryophyta</taxon>
        <taxon>Tracheophyta</taxon>
        <taxon>Spermatophyta</taxon>
        <taxon>Magnoliopsida</taxon>
        <taxon>Liliopsida</taxon>
        <taxon>Poales</taxon>
        <taxon>Poaceae</taxon>
        <taxon>PACMAD clade</taxon>
        <taxon>Chloridoideae</taxon>
        <taxon>Cynodonteae</taxon>
        <taxon>Eleusininae</taxon>
        <taxon>Eleusine</taxon>
    </lineage>
</organism>
<dbReference type="Pfam" id="PF00160">
    <property type="entry name" value="Pro_isomerase"/>
    <property type="match status" value="2"/>
</dbReference>